<evidence type="ECO:0000256" key="1">
    <source>
        <dbReference type="SAM" id="MobiDB-lite"/>
    </source>
</evidence>
<feature type="compositionally biased region" description="Polar residues" evidence="1">
    <location>
        <begin position="11"/>
        <end position="22"/>
    </location>
</feature>
<evidence type="ECO:0000313" key="3">
    <source>
        <dbReference type="Proteomes" id="UP000186817"/>
    </source>
</evidence>
<feature type="compositionally biased region" description="Pro residues" evidence="1">
    <location>
        <begin position="1"/>
        <end position="10"/>
    </location>
</feature>
<dbReference type="EMBL" id="LSRX01000195">
    <property type="protein sequence ID" value="OLQ05076.1"/>
    <property type="molecule type" value="Genomic_DNA"/>
</dbReference>
<proteinExistence type="predicted"/>
<name>A0A1Q9ECB1_SYMMI</name>
<comment type="caution">
    <text evidence="2">The sequence shown here is derived from an EMBL/GenBank/DDBJ whole genome shotgun (WGS) entry which is preliminary data.</text>
</comment>
<reference evidence="2 3" key="1">
    <citation type="submission" date="2016-02" db="EMBL/GenBank/DDBJ databases">
        <title>Genome analysis of coral dinoflagellate symbionts highlights evolutionary adaptations to a symbiotic lifestyle.</title>
        <authorList>
            <person name="Aranda M."/>
            <person name="Li Y."/>
            <person name="Liew Y.J."/>
            <person name="Baumgarten S."/>
            <person name="Simakov O."/>
            <person name="Wilson M."/>
            <person name="Piel J."/>
            <person name="Ashoor H."/>
            <person name="Bougouffa S."/>
            <person name="Bajic V.B."/>
            <person name="Ryu T."/>
            <person name="Ravasi T."/>
            <person name="Bayer T."/>
            <person name="Micklem G."/>
            <person name="Kim H."/>
            <person name="Bhak J."/>
            <person name="Lajeunesse T.C."/>
            <person name="Voolstra C.R."/>
        </authorList>
    </citation>
    <scope>NUCLEOTIDE SEQUENCE [LARGE SCALE GENOMIC DNA]</scope>
    <source>
        <strain evidence="2 3">CCMP2467</strain>
    </source>
</reference>
<dbReference type="Proteomes" id="UP000186817">
    <property type="component" value="Unassembled WGS sequence"/>
</dbReference>
<evidence type="ECO:0000313" key="2">
    <source>
        <dbReference type="EMBL" id="OLQ05076.1"/>
    </source>
</evidence>
<gene>
    <name evidence="2" type="ORF">AK812_SmicGene11812</name>
</gene>
<sequence length="419" mass="45980">MNIPSSPVPPTLQNLRESYNQEGHTEPLQAGATDDPASETPAPLTPGTLLFSPGVQETPPFSPGVTGTRDCNALEGAELNQLPEVGMLINDALSYMEHMCRDDVGLDHLAGVAAEVAGNPSRRLVRTRAFRCPAAATTRTKAVAHQDPLHQELTSCLLEKITKPCRPTKIDRKEWQSAREFQQVHVVRNPMALHIGSLGRAAILEAIAASAAIGHFFGQAELGQRPGPGDAELFNNCSEDSTRSGLLRRWRNSPLSLGKTEVERAQKEDLRFYDAAVTAYEEMPVHKQVGRQTCAEQCNNGRLFNCEGTRISSRSCADTSGQRVPPFIVAANLSRQLGEVHLARPVPDPETWNLILDYMEAKFSNTRKKPFYLNKGDQLYQAVSGLCRGKFLVSRQPGLLKCGVCLKSFQTLIVARRSD</sequence>
<protein>
    <submittedName>
        <fullName evidence="2">Uncharacterized protein</fullName>
    </submittedName>
</protein>
<accession>A0A1Q9ECB1</accession>
<keyword evidence="3" id="KW-1185">Reference proteome</keyword>
<feature type="region of interest" description="Disordered" evidence="1">
    <location>
        <begin position="1"/>
        <end position="47"/>
    </location>
</feature>
<organism evidence="2 3">
    <name type="scientific">Symbiodinium microadriaticum</name>
    <name type="common">Dinoflagellate</name>
    <name type="synonym">Zooxanthella microadriatica</name>
    <dbReference type="NCBI Taxonomy" id="2951"/>
    <lineage>
        <taxon>Eukaryota</taxon>
        <taxon>Sar</taxon>
        <taxon>Alveolata</taxon>
        <taxon>Dinophyceae</taxon>
        <taxon>Suessiales</taxon>
        <taxon>Symbiodiniaceae</taxon>
        <taxon>Symbiodinium</taxon>
    </lineage>
</organism>
<dbReference type="AlphaFoldDB" id="A0A1Q9ECB1"/>